<dbReference type="RefSeq" id="WP_133678867.1">
    <property type="nucleotide sequence ID" value="NZ_SNZP01000003.1"/>
</dbReference>
<reference evidence="8 9" key="1">
    <citation type="submission" date="2019-03" db="EMBL/GenBank/DDBJ databases">
        <title>Genomic Encyclopedia of Type Strains, Phase III (KMG-III): the genomes of soil and plant-associated and newly described type strains.</title>
        <authorList>
            <person name="Whitman W."/>
        </authorList>
    </citation>
    <scope>NUCLEOTIDE SEQUENCE [LARGE SCALE GENOMIC DNA]</scope>
    <source>
        <strain evidence="8 9">CECT 8976</strain>
    </source>
</reference>
<dbReference type="GO" id="GO:0016020">
    <property type="term" value="C:membrane"/>
    <property type="evidence" value="ECO:0007669"/>
    <property type="project" value="UniProtKB-SubCell"/>
</dbReference>
<dbReference type="CDD" id="cd11386">
    <property type="entry name" value="MCP_signal"/>
    <property type="match status" value="1"/>
</dbReference>
<dbReference type="NCBIfam" id="TIGR00229">
    <property type="entry name" value="sensory_box"/>
    <property type="match status" value="1"/>
</dbReference>
<dbReference type="GO" id="GO:0006935">
    <property type="term" value="P:chemotaxis"/>
    <property type="evidence" value="ECO:0007669"/>
    <property type="project" value="UniProtKB-ARBA"/>
</dbReference>
<comment type="similarity">
    <text evidence="3">Belongs to the methyl-accepting chemotaxis (MCP) protein family.</text>
</comment>
<dbReference type="InterPro" id="IPR000014">
    <property type="entry name" value="PAS"/>
</dbReference>
<dbReference type="EMBL" id="SNZP01000003">
    <property type="protein sequence ID" value="TDR81497.1"/>
    <property type="molecule type" value="Genomic_DNA"/>
</dbReference>
<dbReference type="SMART" id="SM00086">
    <property type="entry name" value="PAC"/>
    <property type="match status" value="1"/>
</dbReference>
<evidence type="ECO:0000256" key="1">
    <source>
        <dbReference type="ARBA" id="ARBA00004370"/>
    </source>
</evidence>
<dbReference type="OrthoDB" id="9806477at2"/>
<dbReference type="Gene3D" id="1.10.287.950">
    <property type="entry name" value="Methyl-accepting chemotaxis protein"/>
    <property type="match status" value="1"/>
</dbReference>
<evidence type="ECO:0000256" key="4">
    <source>
        <dbReference type="PROSITE-ProRule" id="PRU00284"/>
    </source>
</evidence>
<keyword evidence="2 4" id="KW-0807">Transducer</keyword>
<feature type="domain" description="Methyl-accepting transducer" evidence="6">
    <location>
        <begin position="272"/>
        <end position="508"/>
    </location>
</feature>
<dbReference type="InterPro" id="IPR013655">
    <property type="entry name" value="PAS_fold_3"/>
</dbReference>
<dbReference type="InterPro" id="IPR035965">
    <property type="entry name" value="PAS-like_dom_sf"/>
</dbReference>
<dbReference type="CDD" id="cd00130">
    <property type="entry name" value="PAS"/>
    <property type="match status" value="1"/>
</dbReference>
<dbReference type="Pfam" id="PF00015">
    <property type="entry name" value="MCPsignal"/>
    <property type="match status" value="1"/>
</dbReference>
<dbReference type="Proteomes" id="UP000295611">
    <property type="component" value="Unassembled WGS sequence"/>
</dbReference>
<evidence type="ECO:0000256" key="2">
    <source>
        <dbReference type="ARBA" id="ARBA00023224"/>
    </source>
</evidence>
<dbReference type="SMART" id="SM00283">
    <property type="entry name" value="MA"/>
    <property type="match status" value="1"/>
</dbReference>
<evidence type="ECO:0000259" key="7">
    <source>
        <dbReference type="PROSITE" id="PS50112"/>
    </source>
</evidence>
<dbReference type="InterPro" id="IPR004089">
    <property type="entry name" value="MCPsignal_dom"/>
</dbReference>
<name>A0A4R7BCZ2_9NEIS</name>
<keyword evidence="9" id="KW-1185">Reference proteome</keyword>
<evidence type="ECO:0000256" key="3">
    <source>
        <dbReference type="ARBA" id="ARBA00029447"/>
    </source>
</evidence>
<dbReference type="FunFam" id="1.10.287.950:FF:000001">
    <property type="entry name" value="Methyl-accepting chemotaxis sensory transducer"/>
    <property type="match status" value="1"/>
</dbReference>
<dbReference type="InterPro" id="IPR001610">
    <property type="entry name" value="PAC"/>
</dbReference>
<dbReference type="SUPFAM" id="SSF55785">
    <property type="entry name" value="PYP-like sensor domain (PAS domain)"/>
    <property type="match status" value="1"/>
</dbReference>
<evidence type="ECO:0000313" key="9">
    <source>
        <dbReference type="Proteomes" id="UP000295611"/>
    </source>
</evidence>
<feature type="domain" description="PAS" evidence="7">
    <location>
        <begin position="25"/>
        <end position="60"/>
    </location>
</feature>
<sequence>MRNNQPVTQQEYIIPQGVFIYSRTDTRGMITEVNPAFAEISGYAPDEMVGQPHNMIRHPDMPSDAFEDLWRDLKAGRPWKGMVKNRRKNGDFYWVVANASPVRERGNIIGYQSVRTSPTREQVAAAEAAYRRLNQGDKSIHVQHGRVVRNRSPFMEKLISFEARLYGFILFAVLTLLCGTVVSEGWLPSLGVVYHGLTLALLLAALYMGCFYLPRAMGRLQRIGDYLERTLSAGDLTDTLVPQQNDVIGRIGGRLDTQLSAMRATLQVIADASREVGDSSGALQNTVTQLAAAAEKQSGSSASAAAGVEQVSVSINEVAQHAASTRTVAEEARELAEDGARLSGKATDTILALAETVTQSAGTVQQLGQRTEEVGKVAGVIKDIADQTNLLALNAAIEAARAGEQGRGFAVVADEVRKLAERTSRATQEIDQMIVRIQQETDNAVGSMRQSADQVGVSVDLVREAERSLQRINEEMRRTLEMVSHISHSSGEQSSAMQVMAQGVEQVAQLTDANLAVAHQTEGIAGQLQNSIEKMRKAVTQYRV</sequence>
<evidence type="ECO:0000259" key="6">
    <source>
        <dbReference type="PROSITE" id="PS50111"/>
    </source>
</evidence>
<comment type="caution">
    <text evidence="8">The sequence shown here is derived from an EMBL/GenBank/DDBJ whole genome shotgun (WGS) entry which is preliminary data.</text>
</comment>
<evidence type="ECO:0000256" key="5">
    <source>
        <dbReference type="SAM" id="Phobius"/>
    </source>
</evidence>
<dbReference type="SUPFAM" id="SSF58104">
    <property type="entry name" value="Methyl-accepting chemotaxis protein (MCP) signaling domain"/>
    <property type="match status" value="1"/>
</dbReference>
<feature type="transmembrane region" description="Helical" evidence="5">
    <location>
        <begin position="192"/>
        <end position="213"/>
    </location>
</feature>
<organism evidence="8 9">
    <name type="scientific">Paludibacterium purpuratum</name>
    <dbReference type="NCBI Taxonomy" id="1144873"/>
    <lineage>
        <taxon>Bacteria</taxon>
        <taxon>Pseudomonadati</taxon>
        <taxon>Pseudomonadota</taxon>
        <taxon>Betaproteobacteria</taxon>
        <taxon>Neisseriales</taxon>
        <taxon>Chromobacteriaceae</taxon>
        <taxon>Paludibacterium</taxon>
    </lineage>
</organism>
<evidence type="ECO:0000313" key="8">
    <source>
        <dbReference type="EMBL" id="TDR81497.1"/>
    </source>
</evidence>
<protein>
    <submittedName>
        <fullName evidence="8">Methyl-accepting chemotaxis sensory transducer with Pas/Pac sensor</fullName>
    </submittedName>
</protein>
<accession>A0A4R7BCZ2</accession>
<keyword evidence="5" id="KW-0472">Membrane</keyword>
<dbReference type="Gene3D" id="3.30.450.20">
    <property type="entry name" value="PAS domain"/>
    <property type="match status" value="1"/>
</dbReference>
<keyword evidence="5" id="KW-1133">Transmembrane helix</keyword>
<dbReference type="GO" id="GO:0007165">
    <property type="term" value="P:signal transduction"/>
    <property type="evidence" value="ECO:0007669"/>
    <property type="project" value="UniProtKB-KW"/>
</dbReference>
<dbReference type="SMART" id="SM00091">
    <property type="entry name" value="PAS"/>
    <property type="match status" value="1"/>
</dbReference>
<gene>
    <name evidence="8" type="ORF">DFP86_103150</name>
</gene>
<dbReference type="PANTHER" id="PTHR32089">
    <property type="entry name" value="METHYL-ACCEPTING CHEMOTAXIS PROTEIN MCPB"/>
    <property type="match status" value="1"/>
</dbReference>
<comment type="subcellular location">
    <subcellularLocation>
        <location evidence="1">Membrane</location>
    </subcellularLocation>
</comment>
<dbReference type="AlphaFoldDB" id="A0A4R7BCZ2"/>
<keyword evidence="5" id="KW-0812">Transmembrane</keyword>
<proteinExistence type="inferred from homology"/>
<feature type="transmembrane region" description="Helical" evidence="5">
    <location>
        <begin position="165"/>
        <end position="186"/>
    </location>
</feature>
<dbReference type="PANTHER" id="PTHR32089:SF52">
    <property type="entry name" value="CHEMOTAXIS SIGNAL TRANSDUCTION SYSTEM METHYL ACCEPTING SENSORY TRANSDUCER WITH PAS SENSORY DOMAIN"/>
    <property type="match status" value="1"/>
</dbReference>
<dbReference type="PROSITE" id="PS50112">
    <property type="entry name" value="PAS"/>
    <property type="match status" value="1"/>
</dbReference>
<dbReference type="PROSITE" id="PS50111">
    <property type="entry name" value="CHEMOTAXIS_TRANSDUC_2"/>
    <property type="match status" value="1"/>
</dbReference>
<dbReference type="Pfam" id="PF08447">
    <property type="entry name" value="PAS_3"/>
    <property type="match status" value="1"/>
</dbReference>